<dbReference type="GO" id="GO:0003756">
    <property type="term" value="F:protein disulfide isomerase activity"/>
    <property type="evidence" value="ECO:0007669"/>
    <property type="project" value="UniProtKB-EC"/>
</dbReference>
<dbReference type="FunFam" id="3.40.30.10:FF:000017">
    <property type="entry name" value="Protein disulfide-isomerase A4"/>
    <property type="match status" value="1"/>
</dbReference>
<dbReference type="OrthoDB" id="427280at2759"/>
<evidence type="ECO:0000256" key="7">
    <source>
        <dbReference type="ARBA" id="ARBA00022737"/>
    </source>
</evidence>
<dbReference type="PROSITE" id="PS51352">
    <property type="entry name" value="THIOREDOXIN_2"/>
    <property type="match status" value="2"/>
</dbReference>
<comment type="caution">
    <text evidence="17">The sequence shown here is derived from an EMBL/GenBank/DDBJ whole genome shotgun (WGS) entry which is preliminary data.</text>
</comment>
<dbReference type="PRINTS" id="PR00421">
    <property type="entry name" value="THIOREDOXIN"/>
</dbReference>
<dbReference type="Pfam" id="PF13848">
    <property type="entry name" value="Thioredoxin_6"/>
    <property type="match status" value="1"/>
</dbReference>
<dbReference type="CDD" id="cd02995">
    <property type="entry name" value="PDI_a_PDI_a'_C"/>
    <property type="match status" value="1"/>
</dbReference>
<comment type="subcellular location">
    <subcellularLocation>
        <location evidence="3">Endoplasmic reticulum lumen</location>
    </subcellularLocation>
</comment>
<accession>J6EVS4</accession>
<keyword evidence="7" id="KW-0677">Repeat</keyword>
<gene>
    <name evidence="17" type="ORF">A1Q1_02254</name>
</gene>
<keyword evidence="8" id="KW-0256">Endoplasmic reticulum</keyword>
<dbReference type="KEGG" id="tasa:A1Q1_02254"/>
<comment type="catalytic activity">
    <reaction evidence="1 14">
        <text>Catalyzes the rearrangement of -S-S- bonds in proteins.</text>
        <dbReference type="EC" id="5.3.4.1"/>
    </reaction>
</comment>
<dbReference type="InterPro" id="IPR017937">
    <property type="entry name" value="Thioredoxin_CS"/>
</dbReference>
<evidence type="ECO:0000259" key="16">
    <source>
        <dbReference type="PROSITE" id="PS51352"/>
    </source>
</evidence>
<feature type="compositionally biased region" description="Acidic residues" evidence="15">
    <location>
        <begin position="480"/>
        <end position="503"/>
    </location>
</feature>
<evidence type="ECO:0000256" key="14">
    <source>
        <dbReference type="RuleBase" id="RU361130"/>
    </source>
</evidence>
<comment type="similarity">
    <text evidence="4 13">Belongs to the protein disulfide isomerase family.</text>
</comment>
<proteinExistence type="inferred from homology"/>
<feature type="chain" id="PRO_5005136906" description="Protein disulfide-isomerase" evidence="14">
    <location>
        <begin position="21"/>
        <end position="503"/>
    </location>
</feature>
<evidence type="ECO:0000256" key="3">
    <source>
        <dbReference type="ARBA" id="ARBA00004319"/>
    </source>
</evidence>
<feature type="domain" description="Thioredoxin" evidence="16">
    <location>
        <begin position="339"/>
        <end position="468"/>
    </location>
</feature>
<evidence type="ECO:0000256" key="11">
    <source>
        <dbReference type="ARBA" id="ARBA00023284"/>
    </source>
</evidence>
<evidence type="ECO:0000256" key="6">
    <source>
        <dbReference type="ARBA" id="ARBA00022729"/>
    </source>
</evidence>
<organism evidence="17 18">
    <name type="scientific">Trichosporon asahii var. asahii (strain ATCC 90039 / CBS 2479 / JCM 2466 / KCTC 7840 / NBRC 103889/ NCYC 2677 / UAMH 7654)</name>
    <name type="common">Yeast</name>
    <dbReference type="NCBI Taxonomy" id="1186058"/>
    <lineage>
        <taxon>Eukaryota</taxon>
        <taxon>Fungi</taxon>
        <taxon>Dikarya</taxon>
        <taxon>Basidiomycota</taxon>
        <taxon>Agaricomycotina</taxon>
        <taxon>Tremellomycetes</taxon>
        <taxon>Trichosporonales</taxon>
        <taxon>Trichosporonaceae</taxon>
        <taxon>Trichosporon</taxon>
    </lineage>
</organism>
<dbReference type="InterPro" id="IPR013766">
    <property type="entry name" value="Thioredoxin_domain"/>
</dbReference>
<feature type="region of interest" description="Disordered" evidence="15">
    <location>
        <begin position="464"/>
        <end position="503"/>
    </location>
</feature>
<dbReference type="GO" id="GO:0006457">
    <property type="term" value="P:protein folding"/>
    <property type="evidence" value="ECO:0007669"/>
    <property type="project" value="TreeGrafter"/>
</dbReference>
<evidence type="ECO:0000256" key="2">
    <source>
        <dbReference type="ARBA" id="ARBA00002692"/>
    </source>
</evidence>
<evidence type="ECO:0000256" key="9">
    <source>
        <dbReference type="ARBA" id="ARBA00023157"/>
    </source>
</evidence>
<reference evidence="17 18" key="1">
    <citation type="journal article" date="2012" name="Eukaryot. Cell">
        <title>Draft genome sequence of CBS 2479, the standard type strain of Trichosporon asahii.</title>
        <authorList>
            <person name="Yang R.Y."/>
            <person name="Li H.T."/>
            <person name="Zhu H."/>
            <person name="Zhou G.P."/>
            <person name="Wang M."/>
            <person name="Wang L."/>
        </authorList>
    </citation>
    <scope>NUCLEOTIDE SEQUENCE [LARGE SCALE GENOMIC DNA]</scope>
    <source>
        <strain evidence="18">ATCC 90039 / CBS 2479 / JCM 2466 / KCTC 7840 / NCYC 2677 / UAMH 7654</strain>
    </source>
</reference>
<dbReference type="Gene3D" id="3.40.30.10">
    <property type="entry name" value="Glutaredoxin"/>
    <property type="match status" value="4"/>
</dbReference>
<evidence type="ECO:0000256" key="8">
    <source>
        <dbReference type="ARBA" id="ARBA00022824"/>
    </source>
</evidence>
<dbReference type="GO" id="GO:0034976">
    <property type="term" value="P:response to endoplasmic reticulum stress"/>
    <property type="evidence" value="ECO:0007669"/>
    <property type="project" value="TreeGrafter"/>
</dbReference>
<dbReference type="GeneID" id="25985768"/>
<keyword evidence="11 12" id="KW-0676">Redox-active center</keyword>
<dbReference type="PANTHER" id="PTHR18929:SF132">
    <property type="entry name" value="PROTEIN DISULFIDE-ISOMERASE A3"/>
    <property type="match status" value="1"/>
</dbReference>
<dbReference type="InterPro" id="IPR005788">
    <property type="entry name" value="PDI_thioredoxin-like_dom"/>
</dbReference>
<comment type="function">
    <text evidence="2">Participates in the folding of proteins containing disulfide bonds, may be involved in glycosylation, prolyl hydroxylation and triglyceride transfer.</text>
</comment>
<evidence type="ECO:0000256" key="5">
    <source>
        <dbReference type="ARBA" id="ARBA00012723"/>
    </source>
</evidence>
<evidence type="ECO:0000256" key="4">
    <source>
        <dbReference type="ARBA" id="ARBA00006347"/>
    </source>
</evidence>
<dbReference type="Pfam" id="PF00085">
    <property type="entry name" value="Thioredoxin"/>
    <property type="match status" value="2"/>
</dbReference>
<evidence type="ECO:0000313" key="18">
    <source>
        <dbReference type="Proteomes" id="UP000002748"/>
    </source>
</evidence>
<dbReference type="PROSITE" id="PS00194">
    <property type="entry name" value="THIOREDOXIN_1"/>
    <property type="match status" value="2"/>
</dbReference>
<dbReference type="EC" id="5.3.4.1" evidence="5 14"/>
<dbReference type="NCBIfam" id="TIGR01130">
    <property type="entry name" value="ER_PDI_fam"/>
    <property type="match status" value="1"/>
</dbReference>
<dbReference type="CDD" id="cd02982">
    <property type="entry name" value="PDI_b'_family"/>
    <property type="match status" value="1"/>
</dbReference>
<feature type="compositionally biased region" description="Low complexity" evidence="15">
    <location>
        <begin position="469"/>
        <end position="479"/>
    </location>
</feature>
<evidence type="ECO:0000256" key="12">
    <source>
        <dbReference type="PIRSR" id="PIRSR605792-51"/>
    </source>
</evidence>
<evidence type="ECO:0000256" key="13">
    <source>
        <dbReference type="RuleBase" id="RU004208"/>
    </source>
</evidence>
<dbReference type="InterPro" id="IPR005792">
    <property type="entry name" value="Prot_disulphide_isomerase"/>
</dbReference>
<protein>
    <recommendedName>
        <fullName evidence="5 14">Protein disulfide-isomerase</fullName>
        <ecNumber evidence="5 14">5.3.4.1</ecNumber>
    </recommendedName>
</protein>
<evidence type="ECO:0000256" key="15">
    <source>
        <dbReference type="SAM" id="MobiDB-lite"/>
    </source>
</evidence>
<dbReference type="FunFam" id="3.40.30.10:FF:000027">
    <property type="entry name" value="protein disulfide-isomerase A2"/>
    <property type="match status" value="1"/>
</dbReference>
<dbReference type="GO" id="GO:0005788">
    <property type="term" value="C:endoplasmic reticulum lumen"/>
    <property type="evidence" value="ECO:0007669"/>
    <property type="project" value="UniProtKB-SubCell"/>
</dbReference>
<name>J6EVS4_TRIAS</name>
<dbReference type="InterPro" id="IPR036249">
    <property type="entry name" value="Thioredoxin-like_sf"/>
</dbReference>
<evidence type="ECO:0000313" key="17">
    <source>
        <dbReference type="EMBL" id="EJT48709.1"/>
    </source>
</evidence>
<feature type="disulfide bond" description="Redox-active" evidence="12">
    <location>
        <begin position="389"/>
        <end position="392"/>
    </location>
</feature>
<dbReference type="VEuPathDB" id="FungiDB:A1Q1_02254"/>
<evidence type="ECO:0000256" key="1">
    <source>
        <dbReference type="ARBA" id="ARBA00001182"/>
    </source>
</evidence>
<keyword evidence="9 12" id="KW-1015">Disulfide bond</keyword>
<dbReference type="PANTHER" id="PTHR18929">
    <property type="entry name" value="PROTEIN DISULFIDE ISOMERASE"/>
    <property type="match status" value="1"/>
</dbReference>
<dbReference type="NCBIfam" id="TIGR01126">
    <property type="entry name" value="pdi_dom"/>
    <property type="match status" value="2"/>
</dbReference>
<dbReference type="Proteomes" id="UP000002748">
    <property type="component" value="Unassembled WGS sequence"/>
</dbReference>
<dbReference type="SUPFAM" id="SSF52833">
    <property type="entry name" value="Thioredoxin-like"/>
    <property type="match status" value="4"/>
</dbReference>
<evidence type="ECO:0000256" key="10">
    <source>
        <dbReference type="ARBA" id="ARBA00023235"/>
    </source>
</evidence>
<dbReference type="AlphaFoldDB" id="J6EVS4"/>
<keyword evidence="6 14" id="KW-0732">Signal</keyword>
<feature type="domain" description="Thioredoxin" evidence="16">
    <location>
        <begin position="1"/>
        <end position="127"/>
    </location>
</feature>
<dbReference type="HOGENOM" id="CLU_025879_5_0_1"/>
<dbReference type="RefSeq" id="XP_014180674.1">
    <property type="nucleotide sequence ID" value="XM_014325199.1"/>
</dbReference>
<dbReference type="EMBL" id="ALBS01000193">
    <property type="protein sequence ID" value="EJT48709.1"/>
    <property type="molecule type" value="Genomic_DNA"/>
</dbReference>
<keyword evidence="10 14" id="KW-0413">Isomerase</keyword>
<sequence>MRLPTTSLLALLPLLSGVLAASDVVDLTADNFQNEVAGEELALVEFFAPWCGHCKNLAPQYEEAATTLKEKGIKLAKVDCTENQDLCGEYDVQGYPTLKVFRNGVPTDYSGPRKAEGIVSYMNKQQLPAVSDVTPENHDDFTKTDKVVVIAYGDAKHPVPESFAKYANSARDQFVFGQVVGDNLPKLPGNPKLPAIVLYKSFDEGHNVLEHKNIKKITEEDLGDFVAANSVPLFAELGPDNFATYAESGKKLALLFADPADAEPREKIIEGLKDTARELRDKVNFVWIDGVKFGEYGKQLGVATDKLPAFAVQDLTEMLKYVQSGDATVDSIKKHVAGVVSGDIKPTVKSEPVPESQDGPVYKLVANSWEDLFGDKEKDVFVEFYAPWCGHCQRLAPIWESLGEKYKPDNVVIAQMDATENDIPAEAPFKVQGFPTLKFKPAGSDEFLDYNGDRSLESLTEFVESNRKSAASNTSASDAAAEEDDDELPAATEEDDEVAHDEL</sequence>
<feature type="signal peptide" evidence="14">
    <location>
        <begin position="1"/>
        <end position="20"/>
    </location>
</feature>
<dbReference type="CDD" id="cd02981">
    <property type="entry name" value="PDI_b_family"/>
    <property type="match status" value="1"/>
</dbReference>
<dbReference type="CDD" id="cd02961">
    <property type="entry name" value="PDI_a_family"/>
    <property type="match status" value="1"/>
</dbReference>
<feature type="disulfide bond" description="Redox-active" evidence="12">
    <location>
        <begin position="51"/>
        <end position="54"/>
    </location>
</feature>